<name>A0A017TCJ8_9BACT</name>
<sequence length="461" mass="49931">MGAERVTSERAARLFFARWLEALTTTYPAHRARTVSVGVALDEVLALADSFVRSGGVTRATADPTESGHGVAMLPDVASEAVTVLRDDPLLKRPFGVRTRVLTELVERLKAKDNVTAVLVEQLRAIVASLRDRYLEEGFAEAERLINDEPKRQGDIEKLAGALVSELRYQGWSDEGLRDVAREVCPQAASRADALQRLRLRVLVKPREFTCFVSVELQGQRLPFPEEQGLSLVDALPQGKREGRPMKDGTYLKVNIHAVDPAAAAALAHRRVLSTLGAATIFLPGTGIQVASELVAVHTDPGVLHTFEVQERLPEEKRRASSEQISKILSASWRASAAPSADPLHDAIRLRHRAMMAVDPESRLLLLWTGLERLTAGTRGYGVALSAARELTSCGGAMASGRISEREMGRSAALLWPSTTNDLRSAFPGRSPESTAPETASPTSASGPSACVTWPGMRIST</sequence>
<evidence type="ECO:0000313" key="3">
    <source>
        <dbReference type="Proteomes" id="UP000019678"/>
    </source>
</evidence>
<gene>
    <name evidence="2" type="ORF">CAP_1655</name>
</gene>
<dbReference type="EMBL" id="ASRX01000015">
    <property type="protein sequence ID" value="EYF06525.1"/>
    <property type="molecule type" value="Genomic_DNA"/>
</dbReference>
<proteinExistence type="predicted"/>
<evidence type="ECO:0000313" key="2">
    <source>
        <dbReference type="EMBL" id="EYF06525.1"/>
    </source>
</evidence>
<organism evidence="2 3">
    <name type="scientific">Chondromyces apiculatus DSM 436</name>
    <dbReference type="NCBI Taxonomy" id="1192034"/>
    <lineage>
        <taxon>Bacteria</taxon>
        <taxon>Pseudomonadati</taxon>
        <taxon>Myxococcota</taxon>
        <taxon>Polyangia</taxon>
        <taxon>Polyangiales</taxon>
        <taxon>Polyangiaceae</taxon>
        <taxon>Chondromyces</taxon>
    </lineage>
</organism>
<evidence type="ECO:0000256" key="1">
    <source>
        <dbReference type="SAM" id="MobiDB-lite"/>
    </source>
</evidence>
<feature type="region of interest" description="Disordered" evidence="1">
    <location>
        <begin position="421"/>
        <end position="461"/>
    </location>
</feature>
<dbReference type="AlphaFoldDB" id="A0A017TCJ8"/>
<comment type="caution">
    <text evidence="2">The sequence shown here is derived from an EMBL/GenBank/DDBJ whole genome shotgun (WGS) entry which is preliminary data.</text>
</comment>
<feature type="compositionally biased region" description="Low complexity" evidence="1">
    <location>
        <begin position="431"/>
        <end position="450"/>
    </location>
</feature>
<dbReference type="Proteomes" id="UP000019678">
    <property type="component" value="Unassembled WGS sequence"/>
</dbReference>
<accession>A0A017TCJ8</accession>
<protein>
    <submittedName>
        <fullName evidence="2">Uncharacterized protein</fullName>
    </submittedName>
</protein>
<reference evidence="2 3" key="1">
    <citation type="submission" date="2013-05" db="EMBL/GenBank/DDBJ databases">
        <title>Genome assembly of Chondromyces apiculatus DSM 436.</title>
        <authorList>
            <person name="Sharma G."/>
            <person name="Khatri I."/>
            <person name="Kaur C."/>
            <person name="Mayilraj S."/>
            <person name="Subramanian S."/>
        </authorList>
    </citation>
    <scope>NUCLEOTIDE SEQUENCE [LARGE SCALE GENOMIC DNA]</scope>
    <source>
        <strain evidence="2 3">DSM 436</strain>
    </source>
</reference>
<keyword evidence="3" id="KW-1185">Reference proteome</keyword>